<feature type="region of interest" description="Disordered" evidence="8">
    <location>
        <begin position="243"/>
        <end position="285"/>
    </location>
</feature>
<evidence type="ECO:0000256" key="5">
    <source>
        <dbReference type="ARBA" id="ARBA00022946"/>
    </source>
</evidence>
<accession>A0ABR5BVT8</accession>
<evidence type="ECO:0000313" key="12">
    <source>
        <dbReference type="Proteomes" id="UP000054272"/>
    </source>
</evidence>
<dbReference type="SUPFAM" id="SSF51230">
    <property type="entry name" value="Single hybrid motif"/>
    <property type="match status" value="1"/>
</dbReference>
<dbReference type="Gene3D" id="4.10.320.10">
    <property type="entry name" value="E3-binding domain"/>
    <property type="match status" value="1"/>
</dbReference>
<feature type="domain" description="Peripheral subunit-binding (PSBD)" evidence="10">
    <location>
        <begin position="290"/>
        <end position="327"/>
    </location>
</feature>
<dbReference type="InterPro" id="IPR036625">
    <property type="entry name" value="E3-bd_dom_sf"/>
</dbReference>
<organism evidence="11 12">
    <name type="scientific">Cryptococcus gattii EJB2</name>
    <dbReference type="NCBI Taxonomy" id="1296103"/>
    <lineage>
        <taxon>Eukaryota</taxon>
        <taxon>Fungi</taxon>
        <taxon>Dikarya</taxon>
        <taxon>Basidiomycota</taxon>
        <taxon>Agaricomycotina</taxon>
        <taxon>Tremellomycetes</taxon>
        <taxon>Tremellales</taxon>
        <taxon>Cryptococcaceae</taxon>
        <taxon>Cryptococcus</taxon>
        <taxon>Cryptococcus gattii species complex</taxon>
    </lineage>
</organism>
<gene>
    <name evidence="11" type="ORF">I306_03223</name>
</gene>
<dbReference type="InterPro" id="IPR001078">
    <property type="entry name" value="2-oxoacid_DH_actylTfrase"/>
</dbReference>
<reference evidence="11 12" key="1">
    <citation type="submission" date="2015-01" db="EMBL/GenBank/DDBJ databases">
        <title>The Genome Sequence of Cryptococcus gattii EJB2.</title>
        <authorList>
            <consortium name="The Broad Institute Genomics Platform"/>
            <person name="Cuomo C."/>
            <person name="Litvintseva A."/>
            <person name="Chen Y."/>
            <person name="Heitman J."/>
            <person name="Sun S."/>
            <person name="Springer D."/>
            <person name="Dromer F."/>
            <person name="Young S."/>
            <person name="Zeng Q."/>
            <person name="Gargeya S."/>
            <person name="Abouelleil A."/>
            <person name="Alvarado L."/>
            <person name="Chapman S.B."/>
            <person name="Gainer-Dewar J."/>
            <person name="Goldberg J."/>
            <person name="Griggs A."/>
            <person name="Gujja S."/>
            <person name="Hansen M."/>
            <person name="Howarth C."/>
            <person name="Imamovic A."/>
            <person name="Larimer J."/>
            <person name="Murphy C."/>
            <person name="Naylor J."/>
            <person name="Pearson M."/>
            <person name="Priest M."/>
            <person name="Roberts A."/>
            <person name="Saif S."/>
            <person name="Shea T."/>
            <person name="Sykes S."/>
            <person name="Wortman J."/>
            <person name="Nusbaum C."/>
            <person name="Birren B."/>
        </authorList>
    </citation>
    <scope>NUCLEOTIDE SEQUENCE [LARGE SCALE GENOMIC DNA]</scope>
    <source>
        <strain evidence="11 12">EJB2</strain>
    </source>
</reference>
<name>A0ABR5BVT8_9TREE</name>
<evidence type="ECO:0000256" key="7">
    <source>
        <dbReference type="RuleBase" id="RU003423"/>
    </source>
</evidence>
<evidence type="ECO:0000256" key="2">
    <source>
        <dbReference type="ARBA" id="ARBA00007317"/>
    </source>
</evidence>
<feature type="compositionally biased region" description="Acidic residues" evidence="8">
    <location>
        <begin position="136"/>
        <end position="145"/>
    </location>
</feature>
<keyword evidence="4 7" id="KW-0450">Lipoyl</keyword>
<keyword evidence="3 7" id="KW-0808">Transferase</keyword>
<feature type="region of interest" description="Disordered" evidence="8">
    <location>
        <begin position="134"/>
        <end position="227"/>
    </location>
</feature>
<feature type="domain" description="Lipoyl-binding" evidence="9">
    <location>
        <begin position="56"/>
        <end position="131"/>
    </location>
</feature>
<evidence type="ECO:0000313" key="11">
    <source>
        <dbReference type="EMBL" id="KIR79762.1"/>
    </source>
</evidence>
<dbReference type="Proteomes" id="UP000054272">
    <property type="component" value="Unassembled WGS sequence"/>
</dbReference>
<evidence type="ECO:0000256" key="1">
    <source>
        <dbReference type="ARBA" id="ARBA00001938"/>
    </source>
</evidence>
<dbReference type="PANTHER" id="PTHR43178:SF5">
    <property type="entry name" value="LIPOAMIDE ACYLTRANSFERASE COMPONENT OF BRANCHED-CHAIN ALPHA-KETO ACID DEHYDROGENASE COMPLEX, MITOCHONDRIAL"/>
    <property type="match status" value="1"/>
</dbReference>
<evidence type="ECO:0000256" key="4">
    <source>
        <dbReference type="ARBA" id="ARBA00022823"/>
    </source>
</evidence>
<keyword evidence="5" id="KW-0809">Transit peptide</keyword>
<dbReference type="CDD" id="cd06849">
    <property type="entry name" value="lipoyl_domain"/>
    <property type="match status" value="1"/>
</dbReference>
<dbReference type="InterPro" id="IPR004167">
    <property type="entry name" value="PSBD"/>
</dbReference>
<dbReference type="EMBL" id="KN848673">
    <property type="protein sequence ID" value="KIR79762.1"/>
    <property type="molecule type" value="Genomic_DNA"/>
</dbReference>
<dbReference type="InterPro" id="IPR050743">
    <property type="entry name" value="2-oxoacid_DH_E2_comp"/>
</dbReference>
<dbReference type="PANTHER" id="PTHR43178">
    <property type="entry name" value="DIHYDROLIPOAMIDE ACETYLTRANSFERASE COMPONENT OF PYRUVATE DEHYDROGENASE COMPLEX"/>
    <property type="match status" value="1"/>
</dbReference>
<dbReference type="EC" id="2.3.1.-" evidence="7"/>
<sequence length="632" mass="68742">MFYRLRRLGFLRLPRSPIASISPVSYSFTPPSTLNFSGKFRIYSRFLHQSSAASKPSPFKLHDIGEGITEVEIIKWHVTDGQAVEEFDALCEVQSDKSVVELTSHAKGIVRNIKADPGQTVKVGTVLCVIDTGEPSSEDAAEDGPEAQSQSDIAQDNVKDSTESPAIGTQPQKLSGEEDIRAHESAAVAQAEELTEELERASERQSPPPTPSMSHRKHPLADKDEDDHFSGAETLFRAHDASMDASGPAKLSGEAAILPSPPRRASEHSTGPVPERRSRGEEDHERAIIKAAPAVRTLALRLGIDLSQVSPSGKGGRVVKEDVLAAAGTTAGQENQSAQVERYNTHTASSELEAVKQETTRIEFGRTRKVMYKALSEQAKIPHFGYSHTLDLTALIPYLKYKPSSPSRPSYTASDIPTSLIYEGATIPEVDKNAKPTLLTFLVKTLLLALEEHPIMRSRVKHGIDGTEKWLEVSRHGIIGVAVSDPKYGLLTPSLPPLSPSTPIPILTNHLTYLRQTAHRPSSQEGAHLTVSSVGGLGECSGASPILPPGGGLAICAVGRAKWEVEWVKKEGGKVFDLGEEDVKSAGLKAVLRVPVGWSADHRVLEGAELICFTETWKKYIEEPWRWMKFNG</sequence>
<dbReference type="PROSITE" id="PS51826">
    <property type="entry name" value="PSBD"/>
    <property type="match status" value="1"/>
</dbReference>
<dbReference type="Gene3D" id="3.30.559.10">
    <property type="entry name" value="Chloramphenicol acetyltransferase-like domain"/>
    <property type="match status" value="1"/>
</dbReference>
<keyword evidence="12" id="KW-1185">Reference proteome</keyword>
<dbReference type="PROSITE" id="PS00189">
    <property type="entry name" value="LIPOYL"/>
    <property type="match status" value="1"/>
</dbReference>
<dbReference type="InterPro" id="IPR023213">
    <property type="entry name" value="CAT-like_dom_sf"/>
</dbReference>
<dbReference type="PROSITE" id="PS50968">
    <property type="entry name" value="BIOTINYL_LIPOYL"/>
    <property type="match status" value="1"/>
</dbReference>
<proteinExistence type="inferred from homology"/>
<protein>
    <recommendedName>
        <fullName evidence="7">Dihydrolipoamide acetyltransferase component of pyruvate dehydrogenase complex</fullName>
        <ecNumber evidence="7">2.3.1.-</ecNumber>
    </recommendedName>
</protein>
<comment type="cofactor">
    <cofactor evidence="1 7">
        <name>(R)-lipoate</name>
        <dbReference type="ChEBI" id="CHEBI:83088"/>
    </cofactor>
</comment>
<dbReference type="Pfam" id="PF02817">
    <property type="entry name" value="E3_binding"/>
    <property type="match status" value="1"/>
</dbReference>
<comment type="similarity">
    <text evidence="2 7">Belongs to the 2-oxoacid dehydrogenase family.</text>
</comment>
<dbReference type="Pfam" id="PF00198">
    <property type="entry name" value="2-oxoacid_dh"/>
    <property type="match status" value="1"/>
</dbReference>
<evidence type="ECO:0000259" key="10">
    <source>
        <dbReference type="PROSITE" id="PS51826"/>
    </source>
</evidence>
<feature type="compositionally biased region" description="Polar residues" evidence="8">
    <location>
        <begin position="163"/>
        <end position="173"/>
    </location>
</feature>
<evidence type="ECO:0000259" key="9">
    <source>
        <dbReference type="PROSITE" id="PS50968"/>
    </source>
</evidence>
<dbReference type="Gene3D" id="2.40.50.100">
    <property type="match status" value="1"/>
</dbReference>
<feature type="compositionally biased region" description="Basic and acidic residues" evidence="8">
    <location>
        <begin position="274"/>
        <end position="285"/>
    </location>
</feature>
<dbReference type="InterPro" id="IPR003016">
    <property type="entry name" value="2-oxoA_DH_lipoyl-BS"/>
</dbReference>
<dbReference type="SUPFAM" id="SSF47005">
    <property type="entry name" value="Peripheral subunit-binding domain of 2-oxo acid dehydrogenase complex"/>
    <property type="match status" value="1"/>
</dbReference>
<dbReference type="InterPro" id="IPR000089">
    <property type="entry name" value="Biotin_lipoyl"/>
</dbReference>
<feature type="compositionally biased region" description="Basic and acidic residues" evidence="8">
    <location>
        <begin position="175"/>
        <end position="184"/>
    </location>
</feature>
<dbReference type="Pfam" id="PF00364">
    <property type="entry name" value="Biotin_lipoyl"/>
    <property type="match status" value="1"/>
</dbReference>
<evidence type="ECO:0000256" key="3">
    <source>
        <dbReference type="ARBA" id="ARBA00022679"/>
    </source>
</evidence>
<dbReference type="SUPFAM" id="SSF52777">
    <property type="entry name" value="CoA-dependent acyltransferases"/>
    <property type="match status" value="1"/>
</dbReference>
<dbReference type="InterPro" id="IPR011053">
    <property type="entry name" value="Single_hybrid_motif"/>
</dbReference>
<keyword evidence="6 7" id="KW-0012">Acyltransferase</keyword>
<evidence type="ECO:0000256" key="6">
    <source>
        <dbReference type="ARBA" id="ARBA00023315"/>
    </source>
</evidence>
<evidence type="ECO:0000256" key="8">
    <source>
        <dbReference type="SAM" id="MobiDB-lite"/>
    </source>
</evidence>